<comment type="caution">
    <text evidence="2">The sequence shown here is derived from an EMBL/GenBank/DDBJ whole genome shotgun (WGS) entry which is preliminary data.</text>
</comment>
<protein>
    <recommendedName>
        <fullName evidence="4">DUF2599 domain-containing protein</fullName>
    </recommendedName>
</protein>
<evidence type="ECO:0000313" key="3">
    <source>
        <dbReference type="Proteomes" id="UP001524642"/>
    </source>
</evidence>
<reference evidence="2 3" key="1">
    <citation type="submission" date="2022-06" db="EMBL/GenBank/DDBJ databases">
        <title>Roseomonas CN29.</title>
        <authorList>
            <person name="Cheng Y."/>
            <person name="He X."/>
        </authorList>
    </citation>
    <scope>NUCLEOTIDE SEQUENCE [LARGE SCALE GENOMIC DNA]</scope>
    <source>
        <strain evidence="2 3">CN29</strain>
    </source>
</reference>
<feature type="chain" id="PRO_5045131077" description="DUF2599 domain-containing protein" evidence="1">
    <location>
        <begin position="24"/>
        <end position="182"/>
    </location>
</feature>
<evidence type="ECO:0000256" key="1">
    <source>
        <dbReference type="SAM" id="SignalP"/>
    </source>
</evidence>
<feature type="signal peptide" evidence="1">
    <location>
        <begin position="1"/>
        <end position="23"/>
    </location>
</feature>
<keyword evidence="1" id="KW-0732">Signal</keyword>
<proteinExistence type="predicted"/>
<keyword evidence="3" id="KW-1185">Reference proteome</keyword>
<organism evidence="2 3">
    <name type="scientific">Roseomonas populi</name>
    <dbReference type="NCBI Taxonomy" id="3121582"/>
    <lineage>
        <taxon>Bacteria</taxon>
        <taxon>Pseudomonadati</taxon>
        <taxon>Pseudomonadota</taxon>
        <taxon>Alphaproteobacteria</taxon>
        <taxon>Acetobacterales</taxon>
        <taxon>Roseomonadaceae</taxon>
        <taxon>Roseomonas</taxon>
    </lineage>
</organism>
<evidence type="ECO:0000313" key="2">
    <source>
        <dbReference type="EMBL" id="MCR0985241.1"/>
    </source>
</evidence>
<accession>A0ABT1XAV3</accession>
<name>A0ABT1XAV3_9PROT</name>
<dbReference type="EMBL" id="JANJOU010000031">
    <property type="protein sequence ID" value="MCR0985241.1"/>
    <property type="molecule type" value="Genomic_DNA"/>
</dbReference>
<dbReference type="RefSeq" id="WP_257718894.1">
    <property type="nucleotide sequence ID" value="NZ_JANJOU010000031.1"/>
</dbReference>
<sequence>MAPGPGRRHLAALLLALAPAARAGAVPPGPEIEAAWAALGPAARGWSLLVSPAFPLAWPPDGTAALRRYAFAYRQRPGLADGVEIAAPWAAADTHPGAPARIIRLAADLSPLGIQGVRPLGAEETRLIGREAEVAALLAAPPDEAGAALIRAFHCNWARRQGVVARAIAPSHPAFTAWLGCG</sequence>
<gene>
    <name evidence="2" type="ORF">NRP21_24625</name>
</gene>
<dbReference type="Proteomes" id="UP001524642">
    <property type="component" value="Unassembled WGS sequence"/>
</dbReference>
<evidence type="ECO:0008006" key="4">
    <source>
        <dbReference type="Google" id="ProtNLM"/>
    </source>
</evidence>